<name>A0A223NRI7_9SPHI</name>
<gene>
    <name evidence="1" type="ORF">MuYL_0513</name>
</gene>
<accession>A0A223NRI7</accession>
<keyword evidence="2" id="KW-1185">Reference proteome</keyword>
<evidence type="ECO:0000313" key="1">
    <source>
        <dbReference type="EMBL" id="ASU32416.1"/>
    </source>
</evidence>
<proteinExistence type="predicted"/>
<dbReference type="EMBL" id="CP022743">
    <property type="protein sequence ID" value="ASU32416.1"/>
    <property type="molecule type" value="Genomic_DNA"/>
</dbReference>
<organism evidence="1 2">
    <name type="scientific">Mucilaginibacter xinganensis</name>
    <dbReference type="NCBI Taxonomy" id="1234841"/>
    <lineage>
        <taxon>Bacteria</taxon>
        <taxon>Pseudomonadati</taxon>
        <taxon>Bacteroidota</taxon>
        <taxon>Sphingobacteriia</taxon>
        <taxon>Sphingobacteriales</taxon>
        <taxon>Sphingobacteriaceae</taxon>
        <taxon>Mucilaginibacter</taxon>
    </lineage>
</organism>
<reference evidence="1 2" key="1">
    <citation type="submission" date="2017-08" db="EMBL/GenBank/DDBJ databases">
        <title>Complete genome sequence of Mucilaginibacter sp. strain BJC16-A31.</title>
        <authorList>
            <consortium name="Henan University of Science and Technology"/>
            <person name="You X."/>
        </authorList>
    </citation>
    <scope>NUCLEOTIDE SEQUENCE [LARGE SCALE GENOMIC DNA]</scope>
    <source>
        <strain evidence="1 2">BJC16-A31</strain>
    </source>
</reference>
<dbReference type="Proteomes" id="UP000215002">
    <property type="component" value="Chromosome"/>
</dbReference>
<dbReference type="AlphaFoldDB" id="A0A223NRI7"/>
<sequence length="92" mass="10676">MKYQYEVIKPHGFRFRIEDCISGKISHLDFNLKKGRDVDVEFACDGFSFNFPLKKNVGSMVFNLNDFSLLLEYGIKIDENSSNRGLDLDVEF</sequence>
<protein>
    <submittedName>
        <fullName evidence="1">Uncharacterized protein</fullName>
    </submittedName>
</protein>
<dbReference type="KEGG" id="muc:MuYL_0513"/>
<evidence type="ECO:0000313" key="2">
    <source>
        <dbReference type="Proteomes" id="UP000215002"/>
    </source>
</evidence>